<protein>
    <submittedName>
        <fullName evidence="8">ABC-3 protein</fullName>
    </submittedName>
</protein>
<feature type="transmembrane region" description="Helical" evidence="7">
    <location>
        <begin position="54"/>
        <end position="79"/>
    </location>
</feature>
<dbReference type="Gene3D" id="1.10.3470.10">
    <property type="entry name" value="ABC transporter involved in vitamin B12 uptake, BtuC"/>
    <property type="match status" value="1"/>
</dbReference>
<feature type="transmembrane region" description="Helical" evidence="7">
    <location>
        <begin position="91"/>
        <end position="109"/>
    </location>
</feature>
<dbReference type="EMBL" id="AECZ01000010">
    <property type="protein sequence ID" value="EFL51386.1"/>
    <property type="molecule type" value="Genomic_DNA"/>
</dbReference>
<dbReference type="eggNOG" id="COG1108">
    <property type="taxonomic scope" value="Bacteria"/>
</dbReference>
<dbReference type="GO" id="GO:0055085">
    <property type="term" value="P:transmembrane transport"/>
    <property type="evidence" value="ECO:0007669"/>
    <property type="project" value="InterPro"/>
</dbReference>
<dbReference type="Proteomes" id="UP000006250">
    <property type="component" value="Unassembled WGS sequence"/>
</dbReference>
<organism evidence="8 9">
    <name type="scientific">Solidesulfovibrio fructosivorans JJ]</name>
    <dbReference type="NCBI Taxonomy" id="596151"/>
    <lineage>
        <taxon>Bacteria</taxon>
        <taxon>Pseudomonadati</taxon>
        <taxon>Thermodesulfobacteriota</taxon>
        <taxon>Desulfovibrionia</taxon>
        <taxon>Desulfovibrionales</taxon>
        <taxon>Desulfovibrionaceae</taxon>
        <taxon>Solidesulfovibrio</taxon>
    </lineage>
</organism>
<evidence type="ECO:0000313" key="9">
    <source>
        <dbReference type="Proteomes" id="UP000006250"/>
    </source>
</evidence>
<keyword evidence="9" id="KW-1185">Reference proteome</keyword>
<feature type="transmembrane region" description="Helical" evidence="7">
    <location>
        <begin position="216"/>
        <end position="239"/>
    </location>
</feature>
<gene>
    <name evidence="8" type="ORF">DesfrDRAFT_1825</name>
</gene>
<feature type="transmembrane region" description="Helical" evidence="7">
    <location>
        <begin position="176"/>
        <end position="204"/>
    </location>
</feature>
<accession>E1JW26</accession>
<evidence type="ECO:0000256" key="5">
    <source>
        <dbReference type="ARBA" id="ARBA00023136"/>
    </source>
</evidence>
<dbReference type="Pfam" id="PF00950">
    <property type="entry name" value="ABC-3"/>
    <property type="match status" value="1"/>
</dbReference>
<feature type="transmembrane region" description="Helical" evidence="7">
    <location>
        <begin position="121"/>
        <end position="148"/>
    </location>
</feature>
<name>E1JW26_SOLFR</name>
<evidence type="ECO:0000256" key="3">
    <source>
        <dbReference type="ARBA" id="ARBA00022692"/>
    </source>
</evidence>
<dbReference type="OrthoDB" id="9798540at2"/>
<comment type="similarity">
    <text evidence="2 6">Belongs to the ABC-3 integral membrane protein family.</text>
</comment>
<evidence type="ECO:0000256" key="7">
    <source>
        <dbReference type="SAM" id="Phobius"/>
    </source>
</evidence>
<evidence type="ECO:0000256" key="4">
    <source>
        <dbReference type="ARBA" id="ARBA00022989"/>
    </source>
</evidence>
<dbReference type="STRING" id="596151.DesfrDRAFT_1825"/>
<evidence type="ECO:0000256" key="1">
    <source>
        <dbReference type="ARBA" id="ARBA00004141"/>
    </source>
</evidence>
<dbReference type="AlphaFoldDB" id="E1JW26"/>
<dbReference type="GO" id="GO:0043190">
    <property type="term" value="C:ATP-binding cassette (ABC) transporter complex"/>
    <property type="evidence" value="ECO:0007669"/>
    <property type="project" value="InterPro"/>
</dbReference>
<dbReference type="PANTHER" id="PTHR30477">
    <property type="entry name" value="ABC-TRANSPORTER METAL-BINDING PROTEIN"/>
    <property type="match status" value="1"/>
</dbReference>
<dbReference type="PANTHER" id="PTHR30477:SF18">
    <property type="entry name" value="METAL TRANSPORT SYSTEM MEMBRANE PROTEIN CT_417-RELATED"/>
    <property type="match status" value="1"/>
</dbReference>
<feature type="transmembrane region" description="Helical" evidence="7">
    <location>
        <begin position="245"/>
        <end position="266"/>
    </location>
</feature>
<evidence type="ECO:0000256" key="2">
    <source>
        <dbReference type="ARBA" id="ARBA00008034"/>
    </source>
</evidence>
<feature type="transmembrane region" description="Helical" evidence="7">
    <location>
        <begin position="14"/>
        <end position="34"/>
    </location>
</feature>
<dbReference type="InterPro" id="IPR037294">
    <property type="entry name" value="ABC_BtuC-like"/>
</dbReference>
<keyword evidence="6" id="KW-0813">Transport</keyword>
<keyword evidence="4 7" id="KW-1133">Transmembrane helix</keyword>
<keyword evidence="3 6" id="KW-0812">Transmembrane</keyword>
<dbReference type="InterPro" id="IPR001626">
    <property type="entry name" value="ABC_TroCD"/>
</dbReference>
<proteinExistence type="inferred from homology"/>
<comment type="caution">
    <text evidence="8">The sequence shown here is derived from an EMBL/GenBank/DDBJ whole genome shotgun (WGS) entry which is preliminary data.</text>
</comment>
<evidence type="ECO:0000313" key="8">
    <source>
        <dbReference type="EMBL" id="EFL51386.1"/>
    </source>
</evidence>
<comment type="subcellular location">
    <subcellularLocation>
        <location evidence="6">Cell membrane</location>
        <topology evidence="6">Multi-pass membrane protein</topology>
    </subcellularLocation>
    <subcellularLocation>
        <location evidence="1">Membrane</location>
        <topology evidence="1">Multi-pass membrane protein</topology>
    </subcellularLocation>
</comment>
<dbReference type="GO" id="GO:0010043">
    <property type="term" value="P:response to zinc ion"/>
    <property type="evidence" value="ECO:0007669"/>
    <property type="project" value="TreeGrafter"/>
</dbReference>
<reference evidence="8 9" key="1">
    <citation type="submission" date="2010-08" db="EMBL/GenBank/DDBJ databases">
        <title>The draft genome of Desulfovibrio fructosovorans JJ.</title>
        <authorList>
            <consortium name="US DOE Joint Genome Institute (JGI-PGF)"/>
            <person name="Lucas S."/>
            <person name="Copeland A."/>
            <person name="Lapidus A."/>
            <person name="Cheng J.-F."/>
            <person name="Bruce D."/>
            <person name="Goodwin L."/>
            <person name="Pitluck S."/>
            <person name="Land M.L."/>
            <person name="Hauser L."/>
            <person name="Chang Y.-J."/>
            <person name="Jeffries C."/>
            <person name="Wall J.D."/>
            <person name="Stahl D.A."/>
            <person name="Arkin A.P."/>
            <person name="Dehal P."/>
            <person name="Stolyar S.M."/>
            <person name="Hazen T.C."/>
            <person name="Woyke T.J."/>
        </authorList>
    </citation>
    <scope>NUCLEOTIDE SEQUENCE [LARGE SCALE GENOMIC DNA]</scope>
    <source>
        <strain evidence="8 9">JJ</strain>
    </source>
</reference>
<keyword evidence="5 7" id="KW-0472">Membrane</keyword>
<dbReference type="SUPFAM" id="SSF81345">
    <property type="entry name" value="ABC transporter involved in vitamin B12 uptake, BtuC"/>
    <property type="match status" value="1"/>
</dbReference>
<evidence type="ECO:0000256" key="6">
    <source>
        <dbReference type="RuleBase" id="RU003943"/>
    </source>
</evidence>
<dbReference type="RefSeq" id="WP_005993168.1">
    <property type="nucleotide sequence ID" value="NZ_AECZ01000010.1"/>
</dbReference>
<sequence>MIADFLTLPFLQHALIAALLAAVCCGVMGTLIVANRMVFLAGGAAHAAYGGVGLAYFLALPVLPVTVAFTVAAALLMAAVTLRRLEDTDTVIGVLWAAGMAFGIILLDLTPGYKPDLMSYLFGSIITVPVSDLYALVGLAVVLVGLTLRHYNGFVAMAFDREFAAVRGAPVRFLHYLLTGLAAVTVVLLIRVAGLILIIALLSVAPSLAMRRVASLGRAMVVASLLNIFFCLAGLMLAYRFDLTSGAAIIAVAATTFCLTLAVGFLPHRKGV</sequence>